<protein>
    <submittedName>
        <fullName evidence="4">RNA-dependent RNA polymerase</fullName>
    </submittedName>
</protein>
<keyword evidence="1 4" id="KW-0696">RNA-directed RNA polymerase</keyword>
<proteinExistence type="predicted"/>
<evidence type="ECO:0000313" key="5">
    <source>
        <dbReference type="Proteomes" id="UP000682251"/>
    </source>
</evidence>
<evidence type="ECO:0000256" key="1">
    <source>
        <dbReference type="ARBA" id="ARBA00022484"/>
    </source>
</evidence>
<dbReference type="CDD" id="cd23183">
    <property type="entry name" value="ps-ssRNAv_Botourmiaviridae_RdRp"/>
    <property type="match status" value="1"/>
</dbReference>
<keyword evidence="5" id="KW-1185">Reference proteome</keyword>
<accession>A0A5B8HAF3</accession>
<dbReference type="Proteomes" id="UP000682251">
    <property type="component" value="Segment"/>
</dbReference>
<dbReference type="GeneID" id="80536328"/>
<dbReference type="GO" id="GO:0003968">
    <property type="term" value="F:RNA-directed RNA polymerase activity"/>
    <property type="evidence" value="ECO:0007669"/>
    <property type="project" value="UniProtKB-KW"/>
</dbReference>
<evidence type="ECO:0000256" key="3">
    <source>
        <dbReference type="ARBA" id="ARBA00022695"/>
    </source>
</evidence>
<dbReference type="SUPFAM" id="SSF56672">
    <property type="entry name" value="DNA/RNA polymerases"/>
    <property type="match status" value="1"/>
</dbReference>
<keyword evidence="3" id="KW-0548">Nucleotidyltransferase</keyword>
<dbReference type="InterPro" id="IPR043502">
    <property type="entry name" value="DNA/RNA_pol_sf"/>
</dbReference>
<organism evidence="4 5">
    <name type="scientific">Magnaporthe oryzae ourmia-like virus 4</name>
    <dbReference type="NCBI Taxonomy" id="2600101"/>
    <lineage>
        <taxon>Viruses</taxon>
        <taxon>Riboviria</taxon>
        <taxon>Orthornavirae</taxon>
        <taxon>Lenarviricota</taxon>
        <taxon>Miaviricetes</taxon>
        <taxon>Ourlivirales</taxon>
        <taxon>Botourmiaviridae</taxon>
        <taxon>Penoulivirus</taxon>
        <taxon>Penoulivirus oryzae</taxon>
        <taxon>Magnaporthe penoulivirus</taxon>
    </lineage>
</organism>
<evidence type="ECO:0000256" key="2">
    <source>
        <dbReference type="ARBA" id="ARBA00022679"/>
    </source>
</evidence>
<keyword evidence="2" id="KW-0808">Transferase</keyword>
<name>A0A5B8HAF3_9VIRU</name>
<sequence length="684" mass="76674">MVTNWPIKLYWLPYGAPSVFVPLGPVSSSFLLNKRLRRRSQGGCLIAFDVNRQSPPGTGPRITKPVGPNRDMDCKNVPRNGRVARAAVALLSSDQEMERVRPLPPRIRCGDLRPAIRQCFPDQLPVVKELSIKTSQKLEIAPCKYCEPAMLHRLNEWLKERYIPLDPVDHAHIALFKRALAVNVDMGWNKRKYPYIPTGHSTLNFPRGEGGSWNEEGYSPYCRAATVHSNGKPRIVTMYSGRNSEVLSPLHQSLYASLKRKGWLLVGSPTDESVGWLGSGGVYVSVDYKSATDNIRAEYVRAAIDVLKARADQLTEEESRCLDVVGELRFADFTEDTPATRGQPMGSLMSFPLLCLINKTVVDLALVDLAESGKITWEQFRVHRCLINGDDLLYREFDSSRDILAGILRHGTLVGLVVNEEKTMVSATDAEINSTVFVGGRKQKKTNVKVVCWSSDVTDPIGFIADSVVKTSSFRKLLGRWEIPIRKAPRKVQGPLPPSFFKALFKEKRIRDALTWIPPPPPKSPNPFPVVVKPADYCLTREEEVRYISERVARLKSSGYKPRKPARCSTGDGKRCNIQYALRKEKPAAEERILAVLADGWKEKQFQKLIGQSDPFVPLSWGYADWCQECYEHSHSMIQCLTARIRRQKSVGVVPDYGRRSTAVGEPTPVAEGFGDYCSLTSSD</sequence>
<dbReference type="RefSeq" id="YP_010798218.1">
    <property type="nucleotide sequence ID" value="NC_076367.1"/>
</dbReference>
<dbReference type="KEGG" id="vg:80536328"/>
<reference evidence="4" key="1">
    <citation type="journal article" date="2019" name="Viruses">
        <title>Characterization of a Novel Ourmia-Like Mycovirus Infecting Magnaporthe oryzae and Implications for Viral Diversity and Evolution.</title>
        <authorList>
            <person name="Li C.X."/>
            <person name="Zhu J.Z."/>
            <person name="Gao B.D."/>
            <person name="Zhu H.J."/>
            <person name="Zhou Q."/>
            <person name="Zhong J."/>
        </authorList>
    </citation>
    <scope>NUCLEOTIDE SEQUENCE</scope>
    <source>
        <strain evidence="4">HNDW6</strain>
    </source>
</reference>
<dbReference type="EMBL" id="MK507958">
    <property type="protein sequence ID" value="QDW80874.1"/>
    <property type="molecule type" value="Genomic_RNA"/>
</dbReference>
<evidence type="ECO:0000313" key="4">
    <source>
        <dbReference type="EMBL" id="QDW80874.1"/>
    </source>
</evidence>